<keyword evidence="8 13" id="KW-0862">Zinc</keyword>
<dbReference type="SUPFAM" id="SSF55486">
    <property type="entry name" value="Metalloproteases ('zincins'), catalytic domain"/>
    <property type="match status" value="1"/>
</dbReference>
<dbReference type="PANTHER" id="PTHR11804:SF79">
    <property type="entry name" value="MITOCHONDRIAL INTERMEDIATE PEPTIDASE"/>
    <property type="match status" value="1"/>
</dbReference>
<evidence type="ECO:0000256" key="13">
    <source>
        <dbReference type="RuleBase" id="RU003435"/>
    </source>
</evidence>
<feature type="domain" description="Peptidase M3A/M3B catalytic" evidence="14">
    <location>
        <begin position="301"/>
        <end position="769"/>
    </location>
</feature>
<evidence type="ECO:0000256" key="6">
    <source>
        <dbReference type="ARBA" id="ARBA00022723"/>
    </source>
</evidence>
<dbReference type="GO" id="GO:0006518">
    <property type="term" value="P:peptide metabolic process"/>
    <property type="evidence" value="ECO:0007669"/>
    <property type="project" value="TreeGrafter"/>
</dbReference>
<dbReference type="Gene3D" id="1.10.1370.10">
    <property type="entry name" value="Neurolysin, domain 3"/>
    <property type="match status" value="1"/>
</dbReference>
<dbReference type="Gene3D" id="3.40.390.10">
    <property type="entry name" value="Collagenase (Catalytic Domain)"/>
    <property type="match status" value="1"/>
</dbReference>
<comment type="similarity">
    <text evidence="3 13">Belongs to the peptidase M3 family.</text>
</comment>
<evidence type="ECO:0000256" key="11">
    <source>
        <dbReference type="ARBA" id="ARBA00023128"/>
    </source>
</evidence>
<name>A0A077WNF9_9FUNG</name>
<dbReference type="EMBL" id="LK023326">
    <property type="protein sequence ID" value="CDS08648.1"/>
    <property type="molecule type" value="Genomic_DNA"/>
</dbReference>
<dbReference type="GO" id="GO:0006627">
    <property type="term" value="P:protein processing involved in protein targeting to mitochondrion"/>
    <property type="evidence" value="ECO:0007669"/>
    <property type="project" value="TreeGrafter"/>
</dbReference>
<dbReference type="InterPro" id="IPR033851">
    <property type="entry name" value="M3A_MIP"/>
</dbReference>
<dbReference type="OrthoDB" id="17530at2759"/>
<evidence type="ECO:0000256" key="5">
    <source>
        <dbReference type="ARBA" id="ARBA00022670"/>
    </source>
</evidence>
<evidence type="ECO:0000256" key="10">
    <source>
        <dbReference type="ARBA" id="ARBA00023049"/>
    </source>
</evidence>
<evidence type="ECO:0000256" key="7">
    <source>
        <dbReference type="ARBA" id="ARBA00022801"/>
    </source>
</evidence>
<dbReference type="Pfam" id="PF01432">
    <property type="entry name" value="Peptidase_M3"/>
    <property type="match status" value="1"/>
</dbReference>
<reference evidence="15" key="1">
    <citation type="journal article" date="2014" name="Genome Announc.">
        <title>De novo whole-genome sequence and genome annotation of Lichtheimia ramosa.</title>
        <authorList>
            <person name="Linde J."/>
            <person name="Schwartze V."/>
            <person name="Binder U."/>
            <person name="Lass-Florl C."/>
            <person name="Voigt K."/>
            <person name="Horn F."/>
        </authorList>
    </citation>
    <scope>NUCLEOTIDE SEQUENCE</scope>
    <source>
        <strain evidence="15">JMRC FSU:6197</strain>
    </source>
</reference>
<keyword evidence="5 13" id="KW-0645">Protease</keyword>
<accession>A0A077WNF9</accession>
<comment type="catalytic activity">
    <reaction evidence="1">
        <text>Release of an N-terminal octapeptide as second stage of processing of some proteins imported into the mitochondrion.</text>
        <dbReference type="EC" id="3.4.24.59"/>
    </reaction>
</comment>
<organism evidence="15">
    <name type="scientific">Lichtheimia ramosa</name>
    <dbReference type="NCBI Taxonomy" id="688394"/>
    <lineage>
        <taxon>Eukaryota</taxon>
        <taxon>Fungi</taxon>
        <taxon>Fungi incertae sedis</taxon>
        <taxon>Mucoromycota</taxon>
        <taxon>Mucoromycotina</taxon>
        <taxon>Mucoromycetes</taxon>
        <taxon>Mucorales</taxon>
        <taxon>Lichtheimiaceae</taxon>
        <taxon>Lichtheimia</taxon>
    </lineage>
</organism>
<dbReference type="EC" id="3.4.24.59" evidence="4"/>
<keyword evidence="9" id="KW-0809">Transit peptide</keyword>
<evidence type="ECO:0000313" key="15">
    <source>
        <dbReference type="EMBL" id="CDS08648.1"/>
    </source>
</evidence>
<evidence type="ECO:0000256" key="2">
    <source>
        <dbReference type="ARBA" id="ARBA00004305"/>
    </source>
</evidence>
<dbReference type="GO" id="GO:0046872">
    <property type="term" value="F:metal ion binding"/>
    <property type="evidence" value="ECO:0007669"/>
    <property type="project" value="UniProtKB-UniRule"/>
</dbReference>
<dbReference type="InterPro" id="IPR001567">
    <property type="entry name" value="Pept_M3A_M3B_dom"/>
</dbReference>
<evidence type="ECO:0000256" key="1">
    <source>
        <dbReference type="ARBA" id="ARBA00000436"/>
    </source>
</evidence>
<dbReference type="GO" id="GO:0004222">
    <property type="term" value="F:metalloendopeptidase activity"/>
    <property type="evidence" value="ECO:0007669"/>
    <property type="project" value="UniProtKB-EC"/>
</dbReference>
<dbReference type="InterPro" id="IPR024079">
    <property type="entry name" value="MetalloPept_cat_dom_sf"/>
</dbReference>
<dbReference type="AlphaFoldDB" id="A0A077WNF9"/>
<evidence type="ECO:0000256" key="9">
    <source>
        <dbReference type="ARBA" id="ARBA00022946"/>
    </source>
</evidence>
<evidence type="ECO:0000259" key="14">
    <source>
        <dbReference type="Pfam" id="PF01432"/>
    </source>
</evidence>
<gene>
    <name evidence="15" type="ORF">LRAMOSA10009</name>
</gene>
<protein>
    <recommendedName>
        <fullName evidence="4">mitochondrial intermediate peptidase</fullName>
        <ecNumber evidence="4">3.4.24.59</ecNumber>
    </recommendedName>
</protein>
<comment type="function">
    <text evidence="12">Cleaves proteins, imported into the mitochondrion, to their mature size. While most mitochondrial precursor proteins are processed to the mature form in one step by mitochondrial processing peptidase (MPP), the sequential cleavage by MIP of an octapeptide after initial processing by MPP is a required step for a subgroup of nuclear-encoded precursor proteins destined for the matrix or the inner membrane.</text>
</comment>
<comment type="cofactor">
    <cofactor evidence="13">
        <name>Zn(2+)</name>
        <dbReference type="ChEBI" id="CHEBI:29105"/>
    </cofactor>
    <text evidence="13">Binds 1 zinc ion.</text>
</comment>
<dbReference type="PANTHER" id="PTHR11804">
    <property type="entry name" value="PROTEASE M3 THIMET OLIGOPEPTIDASE-RELATED"/>
    <property type="match status" value="1"/>
</dbReference>
<dbReference type="CDD" id="cd06457">
    <property type="entry name" value="M3A_MIP"/>
    <property type="match status" value="1"/>
</dbReference>
<keyword evidence="7 13" id="KW-0378">Hydrolase</keyword>
<proteinExistence type="inferred from homology"/>
<keyword evidence="10 13" id="KW-0482">Metalloprotease</keyword>
<dbReference type="GO" id="GO:0005759">
    <property type="term" value="C:mitochondrial matrix"/>
    <property type="evidence" value="ECO:0007669"/>
    <property type="project" value="UniProtKB-SubCell"/>
</dbReference>
<dbReference type="FunFam" id="3.40.390.10:FF:000055">
    <property type="entry name" value="Related to mitochondrial intermediate peptidase"/>
    <property type="match status" value="1"/>
</dbReference>
<evidence type="ECO:0000256" key="8">
    <source>
        <dbReference type="ARBA" id="ARBA00022833"/>
    </source>
</evidence>
<dbReference type="InterPro" id="IPR024077">
    <property type="entry name" value="Neurolysin/TOP_dom2"/>
</dbReference>
<keyword evidence="11" id="KW-0496">Mitochondrion</keyword>
<comment type="subcellular location">
    <subcellularLocation>
        <location evidence="2">Mitochondrion matrix</location>
    </subcellularLocation>
</comment>
<evidence type="ECO:0000256" key="3">
    <source>
        <dbReference type="ARBA" id="ARBA00006040"/>
    </source>
</evidence>
<evidence type="ECO:0000256" key="12">
    <source>
        <dbReference type="ARBA" id="ARBA00025208"/>
    </source>
</evidence>
<sequence>MSVQWTRRAFSQTLKQRNNNTIGHALLVRHRQQPIVPSVVKRCAWTMHNVNSSKLDPGNNSNEHLRLIFDDKDLWKQQRQLFAKTEAIKPVGLLESTHFTNKEGFAYATEQAIQRAQLIVERIWRAPENGPDEMRRVVKNLDRLSDTLCSVIDMAEFVRNVHPDESIMEAANNAYNDLCFYMNTLNTDTRMHKVLSQVLADKSIVQQFTPDEHAAAIVFLRDFEKSGIHLSDKQREQFVELSDRIIHFGRAFIQQDPRGVSHLKLDPASLHGLAQSIMRTCPVKDGHVYVPTDSTECQMILKYADNESLRQLAFQALNSANPESVSILERLMRTRADLANLVGKSSYAELQLQDKMAKNPENVDAFLRTLIRHQSPASERDILILQRAKQQAMRLNQLPKVNAWDRDYYMHVSNMTERMTQAPSPALPYFTVGSVMQGLSRLFYHLYGVQFVPAPLKTGESWHEDVRKLDVICERDGKIGTVYCDLFSRQGKTTRAAHYTVRTSRRVDDDDAENDIRYAFPGQNVSPDRFMPPMIQSTDTIRGRQGQFQLPIIALTCDFNNKSGSTAMLSMFEVETLFHEMGHAMHSMLGRTDFHNVSGTRCATDFVELPSILMEHFVWHPSVLPLFSQDRTYSPEAIQSFLKQQKRFSGIETNSQIVMALLDQQYHSTAAARGNSFSSEKIWHDLQDQVGLFPSVPNTMWPVQFEHLFGYGAGYYSYLFDRTLARRIWETCFEKDPLDRDQGLAFRDRLLMWGGARDPWECVADVLGGQDGERIARGDEEAMRTVGDWGIDV</sequence>
<keyword evidence="6 13" id="KW-0479">Metal-binding</keyword>
<dbReference type="InterPro" id="IPR045090">
    <property type="entry name" value="Pept_M3A_M3B"/>
</dbReference>
<evidence type="ECO:0000256" key="4">
    <source>
        <dbReference type="ARBA" id="ARBA00012441"/>
    </source>
</evidence>